<gene>
    <name evidence="8" type="ORF">SBRCBS47491_004981</name>
</gene>
<dbReference type="EMBL" id="CAWUHC010000040">
    <property type="protein sequence ID" value="CAK7222784.1"/>
    <property type="molecule type" value="Genomic_DNA"/>
</dbReference>
<protein>
    <recommendedName>
        <fullName evidence="6">Transcription initiation factor TFIID subunit 13</fullName>
    </recommendedName>
</protein>
<feature type="compositionally biased region" description="Acidic residues" evidence="7">
    <location>
        <begin position="260"/>
        <end position="269"/>
    </location>
</feature>
<proteinExistence type="inferred from homology"/>
<keyword evidence="9" id="KW-1185">Reference proteome</keyword>
<sequence>MEPRARAGKNVGKMNFGYGELRQLLYGGGDAREPLPETMRLLDEIATDFIQSLSFEAARIGQYSGRQKIKYEDFEFALRRNPLFLGKVREMFEMSKEVKDARKMPGIGEGNLAKADVNELAKLGGDGEEGGAGDKNGDGPGGAGGGGGGDGASQATSGPGRGKKRGPYAKTANKRKKAKMEEEAAAAAAAAAAEAAAGDKEVKVKQEPQDEADGSTRGAAANGTADAEGDEEPDAEEPSNLDALFGDDDDDDLGLNGNDADADGDEDDALLGSGR</sequence>
<feature type="region of interest" description="Disordered" evidence="7">
    <location>
        <begin position="122"/>
        <end position="275"/>
    </location>
</feature>
<dbReference type="InterPro" id="IPR003195">
    <property type="entry name" value="TFIID_TAF13"/>
</dbReference>
<evidence type="ECO:0000256" key="5">
    <source>
        <dbReference type="ARBA" id="ARBA00038392"/>
    </source>
</evidence>
<dbReference type="SUPFAM" id="SSF47113">
    <property type="entry name" value="Histone-fold"/>
    <property type="match status" value="2"/>
</dbReference>
<name>A0ABP0BT25_9PEZI</name>
<dbReference type="CDD" id="cd07978">
    <property type="entry name" value="HFD_TAF13"/>
    <property type="match status" value="1"/>
</dbReference>
<evidence type="ECO:0000256" key="4">
    <source>
        <dbReference type="ARBA" id="ARBA00023242"/>
    </source>
</evidence>
<evidence type="ECO:0000256" key="1">
    <source>
        <dbReference type="ARBA" id="ARBA00004123"/>
    </source>
</evidence>
<feature type="compositionally biased region" description="Basic and acidic residues" evidence="7">
    <location>
        <begin position="197"/>
        <end position="208"/>
    </location>
</feature>
<comment type="similarity">
    <text evidence="5">Belongs to the TAF13 family.</text>
</comment>
<reference evidence="8 9" key="1">
    <citation type="submission" date="2024-01" db="EMBL/GenBank/DDBJ databases">
        <authorList>
            <person name="Allen C."/>
            <person name="Tagirdzhanova G."/>
        </authorList>
    </citation>
    <scope>NUCLEOTIDE SEQUENCE [LARGE SCALE GENOMIC DNA]</scope>
</reference>
<keyword evidence="4" id="KW-0539">Nucleus</keyword>
<organism evidence="8 9">
    <name type="scientific">Sporothrix bragantina</name>
    <dbReference type="NCBI Taxonomy" id="671064"/>
    <lineage>
        <taxon>Eukaryota</taxon>
        <taxon>Fungi</taxon>
        <taxon>Dikarya</taxon>
        <taxon>Ascomycota</taxon>
        <taxon>Pezizomycotina</taxon>
        <taxon>Sordariomycetes</taxon>
        <taxon>Sordariomycetidae</taxon>
        <taxon>Ophiostomatales</taxon>
        <taxon>Ophiostomataceae</taxon>
        <taxon>Sporothrix</taxon>
    </lineage>
</organism>
<evidence type="ECO:0000313" key="9">
    <source>
        <dbReference type="Proteomes" id="UP001642406"/>
    </source>
</evidence>
<evidence type="ECO:0000256" key="6">
    <source>
        <dbReference type="ARBA" id="ARBA00040136"/>
    </source>
</evidence>
<dbReference type="Proteomes" id="UP001642406">
    <property type="component" value="Unassembled WGS sequence"/>
</dbReference>
<keyword evidence="3" id="KW-0804">Transcription</keyword>
<accession>A0ABP0BT25</accession>
<feature type="compositionally biased region" description="Gly residues" evidence="7">
    <location>
        <begin position="138"/>
        <end position="151"/>
    </location>
</feature>
<feature type="compositionally biased region" description="Acidic residues" evidence="7">
    <location>
        <begin position="227"/>
        <end position="253"/>
    </location>
</feature>
<dbReference type="Gene3D" id="1.10.20.10">
    <property type="entry name" value="Histone, subunit A"/>
    <property type="match status" value="1"/>
</dbReference>
<evidence type="ECO:0000256" key="7">
    <source>
        <dbReference type="SAM" id="MobiDB-lite"/>
    </source>
</evidence>
<dbReference type="InterPro" id="IPR009072">
    <property type="entry name" value="Histone-fold"/>
</dbReference>
<feature type="compositionally biased region" description="Basic residues" evidence="7">
    <location>
        <begin position="161"/>
        <end position="178"/>
    </location>
</feature>
<evidence type="ECO:0000256" key="3">
    <source>
        <dbReference type="ARBA" id="ARBA00023163"/>
    </source>
</evidence>
<dbReference type="Pfam" id="PF02269">
    <property type="entry name" value="TFIID-18kDa"/>
    <property type="match status" value="1"/>
</dbReference>
<keyword evidence="2" id="KW-0805">Transcription regulation</keyword>
<evidence type="ECO:0000256" key="2">
    <source>
        <dbReference type="ARBA" id="ARBA00023015"/>
    </source>
</evidence>
<comment type="subcellular location">
    <subcellularLocation>
        <location evidence="1">Nucleus</location>
    </subcellularLocation>
</comment>
<dbReference type="PANTHER" id="PTHR11380:SF5">
    <property type="entry name" value="TRANSCRIPTION INITIATION FACTOR TFIID SUBUNIT 13"/>
    <property type="match status" value="1"/>
</dbReference>
<evidence type="ECO:0000313" key="8">
    <source>
        <dbReference type="EMBL" id="CAK7222784.1"/>
    </source>
</evidence>
<comment type="caution">
    <text evidence="8">The sequence shown here is derived from an EMBL/GenBank/DDBJ whole genome shotgun (WGS) entry which is preliminary data.</text>
</comment>
<feature type="compositionally biased region" description="Low complexity" evidence="7">
    <location>
        <begin position="185"/>
        <end position="196"/>
    </location>
</feature>
<dbReference type="PANTHER" id="PTHR11380">
    <property type="entry name" value="TRANSCRIPTION INITIATION FACTOR TFIID/SUPT3-RELATED"/>
    <property type="match status" value="1"/>
</dbReference>